<dbReference type="GO" id="GO:0004984">
    <property type="term" value="F:olfactory receptor activity"/>
    <property type="evidence" value="ECO:0007669"/>
    <property type="project" value="InterPro"/>
</dbReference>
<evidence type="ECO:0000313" key="14">
    <source>
        <dbReference type="Proteomes" id="UP001181693"/>
    </source>
</evidence>
<evidence type="ECO:0000256" key="5">
    <source>
        <dbReference type="ARBA" id="ARBA00022989"/>
    </source>
</evidence>
<keyword evidence="11" id="KW-0716">Sensory transduction</keyword>
<evidence type="ECO:0000256" key="6">
    <source>
        <dbReference type="ARBA" id="ARBA00023040"/>
    </source>
</evidence>
<dbReference type="InterPro" id="IPR000725">
    <property type="entry name" value="Olfact_rcpt"/>
</dbReference>
<proteinExistence type="inferred from homology"/>
<keyword evidence="14" id="KW-1185">Reference proteome</keyword>
<evidence type="ECO:0000256" key="11">
    <source>
        <dbReference type="RuleBase" id="RU363047"/>
    </source>
</evidence>
<dbReference type="PRINTS" id="PR00237">
    <property type="entry name" value="GPCRRHODOPSN"/>
</dbReference>
<dbReference type="Pfam" id="PF13853">
    <property type="entry name" value="7tm_4"/>
    <property type="match status" value="1"/>
</dbReference>
<evidence type="ECO:0000256" key="4">
    <source>
        <dbReference type="ARBA" id="ARBA00022725"/>
    </source>
</evidence>
<dbReference type="Gene3D" id="1.20.1070.10">
    <property type="entry name" value="Rhodopsin 7-helix transmembrane proteins"/>
    <property type="match status" value="1"/>
</dbReference>
<feature type="transmembrane region" description="Helical" evidence="11">
    <location>
        <begin position="59"/>
        <end position="81"/>
    </location>
</feature>
<feature type="transmembrane region" description="Helical" evidence="11">
    <location>
        <begin position="206"/>
        <end position="226"/>
    </location>
</feature>
<accession>A0AAV3AU05</accession>
<dbReference type="GO" id="GO:0004930">
    <property type="term" value="F:G protein-coupled receptor activity"/>
    <property type="evidence" value="ECO:0007669"/>
    <property type="project" value="UniProtKB-KW"/>
</dbReference>
<gene>
    <name evidence="13" type="ORF">GDO54_006234</name>
</gene>
<keyword evidence="6 10" id="KW-0297">G-protein coupled receptor</keyword>
<dbReference type="FunFam" id="1.20.1070.10:FF:000008">
    <property type="entry name" value="Olfactory receptor"/>
    <property type="match status" value="1"/>
</dbReference>
<keyword evidence="7 11" id="KW-0472">Membrane</keyword>
<comment type="caution">
    <text evidence="13">The sequence shown here is derived from an EMBL/GenBank/DDBJ whole genome shotgun (WGS) entry which is preliminary data.</text>
</comment>
<evidence type="ECO:0000256" key="10">
    <source>
        <dbReference type="RuleBase" id="RU000688"/>
    </source>
</evidence>
<evidence type="ECO:0000256" key="8">
    <source>
        <dbReference type="ARBA" id="ARBA00023170"/>
    </source>
</evidence>
<dbReference type="EMBL" id="DYDO01000002">
    <property type="protein sequence ID" value="DBA30222.1"/>
    <property type="molecule type" value="Genomic_DNA"/>
</dbReference>
<keyword evidence="4 11" id="KW-0552">Olfaction</keyword>
<feature type="transmembrane region" description="Helical" evidence="11">
    <location>
        <begin position="140"/>
        <end position="162"/>
    </location>
</feature>
<dbReference type="InterPro" id="IPR000276">
    <property type="entry name" value="GPCR_Rhodpsn"/>
</dbReference>
<dbReference type="InterPro" id="IPR017452">
    <property type="entry name" value="GPCR_Rhodpsn_7TM"/>
</dbReference>
<keyword evidence="8 10" id="KW-0675">Receptor</keyword>
<evidence type="ECO:0000256" key="1">
    <source>
        <dbReference type="ARBA" id="ARBA00004651"/>
    </source>
</evidence>
<feature type="domain" description="G-protein coupled receptors family 1 profile" evidence="12">
    <location>
        <begin position="41"/>
        <end position="290"/>
    </location>
</feature>
<evidence type="ECO:0000256" key="3">
    <source>
        <dbReference type="ARBA" id="ARBA00022692"/>
    </source>
</evidence>
<dbReference type="InterPro" id="IPR050516">
    <property type="entry name" value="Olfactory_GPCR"/>
</dbReference>
<feature type="transmembrane region" description="Helical" evidence="11">
    <location>
        <begin position="272"/>
        <end position="292"/>
    </location>
</feature>
<feature type="transmembrane region" description="Helical" evidence="11">
    <location>
        <begin position="101"/>
        <end position="120"/>
    </location>
</feature>
<name>A0AAV3AU05_PYXAD</name>
<dbReference type="PRINTS" id="PR00245">
    <property type="entry name" value="OLFACTORYR"/>
</dbReference>
<evidence type="ECO:0000259" key="12">
    <source>
        <dbReference type="PROSITE" id="PS50262"/>
    </source>
</evidence>
<dbReference type="PROSITE" id="PS00237">
    <property type="entry name" value="G_PROTEIN_RECEP_F1_1"/>
    <property type="match status" value="1"/>
</dbReference>
<evidence type="ECO:0000256" key="9">
    <source>
        <dbReference type="ARBA" id="ARBA00023224"/>
    </source>
</evidence>
<evidence type="ECO:0000313" key="13">
    <source>
        <dbReference type="EMBL" id="DBA30222.1"/>
    </source>
</evidence>
<dbReference type="Proteomes" id="UP001181693">
    <property type="component" value="Unassembled WGS sequence"/>
</dbReference>
<keyword evidence="3 10" id="KW-0812">Transmembrane</keyword>
<sequence length="311" mass="34999">MDQCENSSLTEFYITAFPTTGTVAIFIFVGVLFMYVTAVTGNLIIVTLICMVPQLHTPMYFFLCNLSVVDATYVSTILPKLLSITLTEDKKISFHGCITQLYFYIFCADAEILILTCMAYDRYVAVCTPLHYVQVMRKQVCIAMAACFWLVSAINPLMYALLTSKYSFSSSHQIDHFFCEIRSLLVLSSSNTTSVEMVLFVEDICLVFVTFLFILTSYVSIISAVLKVHSSKGRLKTFSSCSSHLTTVILFYGPIIFLYIKPETEQSKGQDKLLSLLYVAVVPTLNPFVYSLRNKEVIAALPKVIQIKQKT</sequence>
<dbReference type="PROSITE" id="PS50262">
    <property type="entry name" value="G_PROTEIN_RECEP_F1_2"/>
    <property type="match status" value="1"/>
</dbReference>
<keyword evidence="5 11" id="KW-1133">Transmembrane helix</keyword>
<comment type="similarity">
    <text evidence="10">Belongs to the G-protein coupled receptor 1 family.</text>
</comment>
<dbReference type="SUPFAM" id="SSF81321">
    <property type="entry name" value="Family A G protein-coupled receptor-like"/>
    <property type="match status" value="1"/>
</dbReference>
<reference evidence="13" key="1">
    <citation type="thesis" date="2020" institute="ProQuest LLC" country="789 East Eisenhower Parkway, Ann Arbor, MI, USA">
        <title>Comparative Genomics and Chromosome Evolution.</title>
        <authorList>
            <person name="Mudd A.B."/>
        </authorList>
    </citation>
    <scope>NUCLEOTIDE SEQUENCE</scope>
    <source>
        <strain evidence="13">1538</strain>
        <tissue evidence="13">Blood</tissue>
    </source>
</reference>
<dbReference type="PANTHER" id="PTHR26452">
    <property type="entry name" value="OLFACTORY RECEPTOR"/>
    <property type="match status" value="1"/>
</dbReference>
<evidence type="ECO:0000256" key="2">
    <source>
        <dbReference type="ARBA" id="ARBA00022475"/>
    </source>
</evidence>
<evidence type="ECO:0000256" key="7">
    <source>
        <dbReference type="ARBA" id="ARBA00023136"/>
    </source>
</evidence>
<protein>
    <recommendedName>
        <fullName evidence="11">Olfactory receptor</fullName>
    </recommendedName>
</protein>
<dbReference type="AlphaFoldDB" id="A0AAV3AU05"/>
<organism evidence="13 14">
    <name type="scientific">Pyxicephalus adspersus</name>
    <name type="common">African bullfrog</name>
    <dbReference type="NCBI Taxonomy" id="30357"/>
    <lineage>
        <taxon>Eukaryota</taxon>
        <taxon>Metazoa</taxon>
        <taxon>Chordata</taxon>
        <taxon>Craniata</taxon>
        <taxon>Vertebrata</taxon>
        <taxon>Euteleostomi</taxon>
        <taxon>Amphibia</taxon>
        <taxon>Batrachia</taxon>
        <taxon>Anura</taxon>
        <taxon>Neobatrachia</taxon>
        <taxon>Ranoidea</taxon>
        <taxon>Pyxicephalidae</taxon>
        <taxon>Pyxicephalinae</taxon>
        <taxon>Pyxicephalus</taxon>
    </lineage>
</organism>
<dbReference type="GO" id="GO:0005886">
    <property type="term" value="C:plasma membrane"/>
    <property type="evidence" value="ECO:0007669"/>
    <property type="project" value="UniProtKB-SubCell"/>
</dbReference>
<feature type="transmembrane region" description="Helical" evidence="11">
    <location>
        <begin position="238"/>
        <end position="260"/>
    </location>
</feature>
<dbReference type="CDD" id="cd13954">
    <property type="entry name" value="7tmA_OR"/>
    <property type="match status" value="1"/>
</dbReference>
<keyword evidence="9 10" id="KW-0807">Transducer</keyword>
<comment type="subcellular location">
    <subcellularLocation>
        <location evidence="1 11">Cell membrane</location>
        <topology evidence="1 11">Multi-pass membrane protein</topology>
    </subcellularLocation>
</comment>
<feature type="transmembrane region" description="Helical" evidence="11">
    <location>
        <begin position="23"/>
        <end position="52"/>
    </location>
</feature>
<keyword evidence="2 11" id="KW-1003">Cell membrane</keyword>